<dbReference type="InterPro" id="IPR043128">
    <property type="entry name" value="Rev_trsase/Diguanyl_cyclase"/>
</dbReference>
<dbReference type="SUPFAM" id="SSF56672">
    <property type="entry name" value="DNA/RNA polymerases"/>
    <property type="match status" value="2"/>
</dbReference>
<evidence type="ECO:0000256" key="8">
    <source>
        <dbReference type="ARBA" id="ARBA00022801"/>
    </source>
</evidence>
<name>A0A6L2P3G9_TANCI</name>
<evidence type="ECO:0000259" key="19">
    <source>
        <dbReference type="Pfam" id="PF17919"/>
    </source>
</evidence>
<evidence type="ECO:0000259" key="20">
    <source>
        <dbReference type="Pfam" id="PF17921"/>
    </source>
</evidence>
<evidence type="ECO:0000259" key="21">
    <source>
        <dbReference type="Pfam" id="PF24626"/>
    </source>
</evidence>
<accession>A0A6L2P3G9</accession>
<dbReference type="Gene3D" id="1.10.340.70">
    <property type="match status" value="1"/>
</dbReference>
<feature type="compositionally biased region" description="Low complexity" evidence="16">
    <location>
        <begin position="1386"/>
        <end position="1405"/>
    </location>
</feature>
<feature type="region of interest" description="Disordered" evidence="16">
    <location>
        <begin position="1386"/>
        <end position="1463"/>
    </location>
</feature>
<feature type="domain" description="Retrotransposon gag" evidence="18">
    <location>
        <begin position="430"/>
        <end position="500"/>
    </location>
</feature>
<dbReference type="PANTHER" id="PTHR37984">
    <property type="entry name" value="PROTEIN CBG26694"/>
    <property type="match status" value="1"/>
</dbReference>
<evidence type="ECO:0000256" key="9">
    <source>
        <dbReference type="ARBA" id="ARBA00022842"/>
    </source>
</evidence>
<evidence type="ECO:0000259" key="17">
    <source>
        <dbReference type="Pfam" id="PF00078"/>
    </source>
</evidence>
<feature type="compositionally biased region" description="Polar residues" evidence="16">
    <location>
        <begin position="1271"/>
        <end position="1290"/>
    </location>
</feature>
<dbReference type="GO" id="GO:0004190">
    <property type="term" value="F:aspartic-type endopeptidase activity"/>
    <property type="evidence" value="ECO:0007669"/>
    <property type="project" value="UniProtKB-KW"/>
</dbReference>
<keyword evidence="14" id="KW-0233">DNA recombination</keyword>
<keyword evidence="6" id="KW-0064">Aspartyl protease</keyword>
<feature type="compositionally biased region" description="Low complexity" evidence="16">
    <location>
        <begin position="1291"/>
        <end position="1309"/>
    </location>
</feature>
<dbReference type="InterPro" id="IPR041577">
    <property type="entry name" value="RT_RNaseH_2"/>
</dbReference>
<feature type="compositionally biased region" description="Acidic residues" evidence="16">
    <location>
        <begin position="68"/>
        <end position="82"/>
    </location>
</feature>
<evidence type="ECO:0000256" key="6">
    <source>
        <dbReference type="ARBA" id="ARBA00022750"/>
    </source>
</evidence>
<feature type="region of interest" description="Disordered" evidence="16">
    <location>
        <begin position="29"/>
        <end position="105"/>
    </location>
</feature>
<evidence type="ECO:0000256" key="13">
    <source>
        <dbReference type="ARBA" id="ARBA00023125"/>
    </source>
</evidence>
<dbReference type="Gene3D" id="3.30.70.270">
    <property type="match status" value="1"/>
</dbReference>
<keyword evidence="5" id="KW-0479">Metal-binding</keyword>
<dbReference type="InterPro" id="IPR005162">
    <property type="entry name" value="Retrotrans_gag_dom"/>
</dbReference>
<keyword evidence="11" id="KW-0695">RNA-directed DNA polymerase</keyword>
<evidence type="ECO:0000256" key="12">
    <source>
        <dbReference type="ARBA" id="ARBA00022932"/>
    </source>
</evidence>
<dbReference type="InterPro" id="IPR041588">
    <property type="entry name" value="Integrase_H2C2"/>
</dbReference>
<feature type="region of interest" description="Disordered" evidence="16">
    <location>
        <begin position="534"/>
        <end position="567"/>
    </location>
</feature>
<dbReference type="GO" id="GO:0006310">
    <property type="term" value="P:DNA recombination"/>
    <property type="evidence" value="ECO:0007669"/>
    <property type="project" value="UniProtKB-KW"/>
</dbReference>
<dbReference type="GO" id="GO:0046872">
    <property type="term" value="F:metal ion binding"/>
    <property type="evidence" value="ECO:0007669"/>
    <property type="project" value="UniProtKB-KW"/>
</dbReference>
<dbReference type="GO" id="GO:0006508">
    <property type="term" value="P:proteolysis"/>
    <property type="evidence" value="ECO:0007669"/>
    <property type="project" value="UniProtKB-KW"/>
</dbReference>
<feature type="compositionally biased region" description="Basic and acidic residues" evidence="16">
    <location>
        <begin position="1431"/>
        <end position="1442"/>
    </location>
</feature>
<keyword evidence="2" id="KW-0808">Transferase</keyword>
<evidence type="ECO:0000256" key="7">
    <source>
        <dbReference type="ARBA" id="ARBA00022759"/>
    </source>
</evidence>
<dbReference type="InterPro" id="IPR000477">
    <property type="entry name" value="RT_dom"/>
</dbReference>
<feature type="region of interest" description="Disordered" evidence="16">
    <location>
        <begin position="1271"/>
        <end position="1309"/>
    </location>
</feature>
<keyword evidence="10" id="KW-0229">DNA integration</keyword>
<keyword evidence="9" id="KW-0460">Magnesium</keyword>
<dbReference type="InterPro" id="IPR043502">
    <property type="entry name" value="DNA/RNA_pol_sf"/>
</dbReference>
<dbReference type="InterPro" id="IPR056924">
    <property type="entry name" value="SH3_Tf2-1"/>
</dbReference>
<dbReference type="EMBL" id="BKCJ010010435">
    <property type="protein sequence ID" value="GEU91575.1"/>
    <property type="molecule type" value="Genomic_DNA"/>
</dbReference>
<dbReference type="GO" id="GO:0003964">
    <property type="term" value="F:RNA-directed DNA polymerase activity"/>
    <property type="evidence" value="ECO:0007669"/>
    <property type="project" value="UniProtKB-KW"/>
</dbReference>
<dbReference type="Pfam" id="PF24626">
    <property type="entry name" value="SH3_Tf2-1"/>
    <property type="match status" value="1"/>
</dbReference>
<dbReference type="FunFam" id="3.30.70.270:FF:000020">
    <property type="entry name" value="Transposon Tf2-6 polyprotein-like Protein"/>
    <property type="match status" value="1"/>
</dbReference>
<dbReference type="PANTHER" id="PTHR37984:SF5">
    <property type="entry name" value="PROTEIN NYNRIN-LIKE"/>
    <property type="match status" value="1"/>
</dbReference>
<feature type="domain" description="Integrase zinc-binding" evidence="20">
    <location>
        <begin position="794"/>
        <end position="840"/>
    </location>
</feature>
<evidence type="ECO:0000256" key="10">
    <source>
        <dbReference type="ARBA" id="ARBA00022908"/>
    </source>
</evidence>
<evidence type="ECO:0000313" key="22">
    <source>
        <dbReference type="EMBL" id="GEU91575.1"/>
    </source>
</evidence>
<dbReference type="GO" id="GO:0003887">
    <property type="term" value="F:DNA-directed DNA polymerase activity"/>
    <property type="evidence" value="ECO:0007669"/>
    <property type="project" value="UniProtKB-KW"/>
</dbReference>
<evidence type="ECO:0000256" key="14">
    <source>
        <dbReference type="ARBA" id="ARBA00023172"/>
    </source>
</evidence>
<dbReference type="CDD" id="cd01647">
    <property type="entry name" value="RT_LTR"/>
    <property type="match status" value="1"/>
</dbReference>
<dbReference type="Gene3D" id="3.10.10.10">
    <property type="entry name" value="HIV Type 1 Reverse Transcriptase, subunit A, domain 1"/>
    <property type="match status" value="3"/>
</dbReference>
<dbReference type="Pfam" id="PF00078">
    <property type="entry name" value="RVT_1"/>
    <property type="match status" value="1"/>
</dbReference>
<dbReference type="Pfam" id="PF03732">
    <property type="entry name" value="Retrotrans_gag"/>
    <property type="match status" value="2"/>
</dbReference>
<feature type="domain" description="Reverse transcriptase" evidence="17">
    <location>
        <begin position="1835"/>
        <end position="1902"/>
    </location>
</feature>
<dbReference type="GO" id="GO:0003677">
    <property type="term" value="F:DNA binding"/>
    <property type="evidence" value="ECO:0007669"/>
    <property type="project" value="UniProtKB-KW"/>
</dbReference>
<evidence type="ECO:0000256" key="3">
    <source>
        <dbReference type="ARBA" id="ARBA00022695"/>
    </source>
</evidence>
<feature type="domain" description="Reverse transcriptase/retrotransposon-derived protein RNase H-like" evidence="19">
    <location>
        <begin position="1962"/>
        <end position="2047"/>
    </location>
</feature>
<keyword evidence="4" id="KW-0540">Nuclease</keyword>
<proteinExistence type="predicted"/>
<keyword evidence="1" id="KW-0645">Protease</keyword>
<reference evidence="22" key="1">
    <citation type="journal article" date="2019" name="Sci. Rep.">
        <title>Draft genome of Tanacetum cinerariifolium, the natural source of mosquito coil.</title>
        <authorList>
            <person name="Yamashiro T."/>
            <person name="Shiraishi A."/>
            <person name="Satake H."/>
            <person name="Nakayama K."/>
        </authorList>
    </citation>
    <scope>NUCLEOTIDE SEQUENCE</scope>
</reference>
<keyword evidence="3" id="KW-0548">Nucleotidyltransferase</keyword>
<evidence type="ECO:0000256" key="15">
    <source>
        <dbReference type="ARBA" id="ARBA00023268"/>
    </source>
</evidence>
<evidence type="ECO:0000256" key="5">
    <source>
        <dbReference type="ARBA" id="ARBA00022723"/>
    </source>
</evidence>
<evidence type="ECO:0008006" key="23">
    <source>
        <dbReference type="Google" id="ProtNLM"/>
    </source>
</evidence>
<evidence type="ECO:0000256" key="1">
    <source>
        <dbReference type="ARBA" id="ARBA00022670"/>
    </source>
</evidence>
<evidence type="ECO:0000256" key="2">
    <source>
        <dbReference type="ARBA" id="ARBA00022679"/>
    </source>
</evidence>
<feature type="domain" description="Retrotransposon gag" evidence="18">
    <location>
        <begin position="1073"/>
        <end position="1166"/>
    </location>
</feature>
<dbReference type="Pfam" id="PF17921">
    <property type="entry name" value="Integrase_H2C2"/>
    <property type="match status" value="1"/>
</dbReference>
<organism evidence="22">
    <name type="scientific">Tanacetum cinerariifolium</name>
    <name type="common">Dalmatian daisy</name>
    <name type="synonym">Chrysanthemum cinerariifolium</name>
    <dbReference type="NCBI Taxonomy" id="118510"/>
    <lineage>
        <taxon>Eukaryota</taxon>
        <taxon>Viridiplantae</taxon>
        <taxon>Streptophyta</taxon>
        <taxon>Embryophyta</taxon>
        <taxon>Tracheophyta</taxon>
        <taxon>Spermatophyta</taxon>
        <taxon>Magnoliopsida</taxon>
        <taxon>eudicotyledons</taxon>
        <taxon>Gunneridae</taxon>
        <taxon>Pentapetalae</taxon>
        <taxon>asterids</taxon>
        <taxon>campanulids</taxon>
        <taxon>Asterales</taxon>
        <taxon>Asteraceae</taxon>
        <taxon>Asteroideae</taxon>
        <taxon>Anthemideae</taxon>
        <taxon>Anthemidinae</taxon>
        <taxon>Tanacetum</taxon>
    </lineage>
</organism>
<sequence>MSSASSAVTYTSVYTDSKSGRVFWGADEELLDGEEYEDDETEDYPVDYHMDGGDDGDDDDGDSSRDDANDEDEDKEDEEEEEHFAPTDSTVVIPTDELAAKSLPPEAEVERLLAMPTPSPSPLTSLSPPSAGERLARCTAPAALPSPPLPPPLHMPPPIDRKDDIPENEMPPRKRLCLSTLGSKYEVGESSTARPIGGQGIEYGFVSTLDVEPRRRGIGEVGYGIRDTWIDPAETISEIVPMTVGEINTRVTELAELHEHDTYDLYAILDDAQDSRTRISQRVIVDSQRVDLLMKDMIAHQETIQIVEDEAYAAELLALRGQPRRAGQPEGDARVPNHQDAPRDAAMIDQALLQNSTNEDGSHSSYEDNRRNVQTTRPCYYANFMKCQPLNFKGTKGVVGLTRWIKKMELVFQISGCAVENQILGPDAYSMIWEVLKKKMTDKYCPQGEIKKLEIELWNLKFKENNVSAYTECFQELTLICTNFVADETEKIDKYVSGLPDNIYGSVKASKPKTLYETIELANDLMDQKLRTYAERQSNKKRKADESFKNNHGHPQDYPKLKNKDGEKGNAPRWVYAIGNADKRGNASRDPNSNVVTGTFLLNNRYASILFNTGADRSFISTAFSSLNDIVPTPLGNSYDVELADVQIPYGNETLTFRGNESNDGRESRLTVISCSKAQEYMAKGFFPEDLSGLPPARSVEFQIDLIPGAAPVARAPYRLAPSKMKELSEQLQELSKKGFIRPKALIEALKPENLEKEDVGGMIRRDIPKEKLEPRADGTLCLNGMSWLPCYGDLRSVIMHESHKSKYSIHPGSDKMYQDMKKLYWWPNMKANIATYAASYEALYGQKCRSPVCWAEVGEAQLTGPKLTQETTEKIVLIKQRIQATQDRQKSYADLKRKLMEFKVGDKVMLKVSPWKGVVRFGKRGKLNPRYVGPFKVLAKVGTGAYRLELPQELSRVHHTFHESNLKKCYVDEPLVMPLEGIHERIVLKLPKISQKPGNINTRIEVSRYEDAIFVPQINANNFELKQTLINLVQSNQFTGKQDPHNHLRFFNKVTSTFRHPEVPNTTINLLLFPFSLEGEARTWLDEEPPHSILTWEDLVSKFINQFFPPSKTTYLRNKITNFLQKPNEMFIEAWERFKDLLRQCPHHGFSELHQLDTFCNALNPNDQDALDSAAGGNFLDKIPRESSLKDKLDICMNRFEKSLNDMKASFVTPTAPIKAVKEVCVTCGANHSYNHCPLTRGNEFLIFYANIQQFQTTAVGNFIQGNRHQNVSNQMRPPGFNQPNQQNKQNRYQGNNFNSNQNRQNNQGIVHQNTPQWALTYQAPVLENSELNSKFEAYTNANDANMNNLQIKFDNFQKNQQDFQMKFEKKQDDFQNQIMNFMQNFNNNQDSSSSSLPSNTIPNPKGEAKAITTRSGISYDGSLIPPPGVEKEPEATKDTELPSTKDIQPPSVQVQEKDEEPIEKPSVVISKAKANLPYPSRLAKEKLLVLKKLPEKLGDPGRFLIPCDFLKFNNCLALADLGASINLMPLSIWKKLRLPTLNDTKMVLELSDRTISKPTSVAENVLVKVGKFYFLADFIVLDFIADPRVPLILGRPFLSTAHALIDVYEGEIILRRDEQSLTLKCGDTPSISYNNFQSLNKVDLIDATSDAFIAVDDEPISPEINATYYDPEGDILILEALLNSDPEPSPNQKDYFPETHKDLKVIEPKNGKYSDDEPPVVELKELPPHLEYAFLVENNKWPVIISKDLSVNEKSALLKVLKLRKKAIDWKLTDIKGIDPKFCSHKILLEDDYLPKVQSQRRVNPKIHDVIKKEVEKLLDAGLIYPISDSPWIPIDPKDQETTTFTCPYGAFAYKRMPFGLCNAPGTFQRCMMAIFHDMIEQTMEVFMDDFSVTKISKKGIEVDKAKIKVISKLPHPTTVKGIRSFLGHAGFYQRFIKDFSKISRPMTHLLEKKSPFIFSNECIQAFRILKEKLTEASILIALNRDQPFELMCDANDFAVGAVLGKRIEKHFRPIHYASKTMTQAESNYTTTEKEMPAVVYVVRNKQEPDKIETKPDQIKKKREA</sequence>
<dbReference type="GO" id="GO:0004519">
    <property type="term" value="F:endonuclease activity"/>
    <property type="evidence" value="ECO:0007669"/>
    <property type="project" value="UniProtKB-KW"/>
</dbReference>
<evidence type="ECO:0000256" key="11">
    <source>
        <dbReference type="ARBA" id="ARBA00022918"/>
    </source>
</evidence>
<dbReference type="GO" id="GO:0015074">
    <property type="term" value="P:DNA integration"/>
    <property type="evidence" value="ECO:0007669"/>
    <property type="project" value="UniProtKB-KW"/>
</dbReference>
<keyword evidence="13" id="KW-0238">DNA-binding</keyword>
<evidence type="ECO:0000259" key="18">
    <source>
        <dbReference type="Pfam" id="PF03732"/>
    </source>
</evidence>
<dbReference type="CDD" id="cd00303">
    <property type="entry name" value="retropepsin_like"/>
    <property type="match status" value="1"/>
</dbReference>
<comment type="caution">
    <text evidence="22">The sequence shown here is derived from an EMBL/GenBank/DDBJ whole genome shotgun (WGS) entry which is preliminary data.</text>
</comment>
<dbReference type="Pfam" id="PF08284">
    <property type="entry name" value="RVP_2"/>
    <property type="match status" value="1"/>
</dbReference>
<dbReference type="InterPro" id="IPR050951">
    <property type="entry name" value="Retrovirus_Pol_polyprotein"/>
</dbReference>
<keyword evidence="8" id="KW-0378">Hydrolase</keyword>
<dbReference type="Pfam" id="PF17919">
    <property type="entry name" value="RT_RNaseH_2"/>
    <property type="match status" value="1"/>
</dbReference>
<keyword evidence="7" id="KW-0255">Endonuclease</keyword>
<gene>
    <name evidence="22" type="ORF">Tci_063553</name>
</gene>
<keyword evidence="15" id="KW-0511">Multifunctional enzyme</keyword>
<evidence type="ECO:0000256" key="4">
    <source>
        <dbReference type="ARBA" id="ARBA00022722"/>
    </source>
</evidence>
<keyword evidence="12" id="KW-0239">DNA-directed DNA polymerase</keyword>
<dbReference type="InterPro" id="IPR021109">
    <property type="entry name" value="Peptidase_aspartic_dom_sf"/>
</dbReference>
<dbReference type="Gene3D" id="2.40.70.10">
    <property type="entry name" value="Acid Proteases"/>
    <property type="match status" value="1"/>
</dbReference>
<evidence type="ECO:0000256" key="16">
    <source>
        <dbReference type="SAM" id="MobiDB-lite"/>
    </source>
</evidence>
<feature type="compositionally biased region" description="Acidic residues" evidence="16">
    <location>
        <begin position="29"/>
        <end position="45"/>
    </location>
</feature>
<feature type="compositionally biased region" description="Polar residues" evidence="16">
    <location>
        <begin position="1443"/>
        <end position="1456"/>
    </location>
</feature>
<protein>
    <recommendedName>
        <fullName evidence="23">Reverse transcriptase domain-containing protein</fullName>
    </recommendedName>
</protein>
<feature type="domain" description="Tf2-1-like SH3-like" evidence="21">
    <location>
        <begin position="906"/>
        <end position="970"/>
    </location>
</feature>